<protein>
    <recommendedName>
        <fullName evidence="6">Zn(2)-C6 fungal-type domain-containing protein</fullName>
    </recommendedName>
</protein>
<dbReference type="CDD" id="cd00067">
    <property type="entry name" value="GAL4"/>
    <property type="match status" value="1"/>
</dbReference>
<comment type="caution">
    <text evidence="7">The sequence shown here is derived from an EMBL/GenBank/DDBJ whole genome shotgun (WGS) entry which is preliminary data.</text>
</comment>
<evidence type="ECO:0000256" key="4">
    <source>
        <dbReference type="ARBA" id="ARBA00023242"/>
    </source>
</evidence>
<dbReference type="SMART" id="SM00066">
    <property type="entry name" value="GAL4"/>
    <property type="match status" value="1"/>
</dbReference>
<dbReference type="GO" id="GO:0008270">
    <property type="term" value="F:zinc ion binding"/>
    <property type="evidence" value="ECO:0007669"/>
    <property type="project" value="InterPro"/>
</dbReference>
<sequence>MVNDGKPSKGCGNCRSRKIRCDQTRPACGECTRKNRECPGYRDELSLMFRDETESVARKARSSQSSSTASTPSSSLRHRIPPRSPRSTYLGQSSASSVATNSSMGLEDLAFDFGSDLCHGFWMRQARQSPVKTHPNTGISKQEAICFFLQSHAIPGNVLITDILTNFLMESGGSLGQRAIQSSIVAVASAMLSRVRRVASLSQAAHQEYGYALKLVNQALADADEAKTDQTLGAVVLLALYEIVVSRAPQGIEGWTNHICGAAALLQHRGATQLQSELGIRLFIHLRYQIIISCLQRDVLVPSSLLEFTKLDMIPQIKNAVGTKIILIIGHLSNLRANIHTQTLTDPQEILSAACAIEADLLAWLAALPPDFTYSSHTLMPLDHSFEHRCHGIRPYNNEYHIYPGIWAANCWNHYRCARIFVSELILSQVHKLSSSSPTSLSDDLRLYSKSLRSTIRRLGSDICRSTPFHLGACNSEVLPESTILPPESYLGGLMMLWPLFVAGMVDGPTHPQRQWVIQCLHTIGNTWGLAQALAVMDLLVVDPGMFHSAERYGDAADIVAGVSDVLPFSVFHVPYYNLPALKEYRQLQASST</sequence>
<dbReference type="PANTHER" id="PTHR38791:SF5">
    <property type="entry name" value="TRANSCRIPTION FACTOR DBAG-RELATED"/>
    <property type="match status" value="1"/>
</dbReference>
<proteinExistence type="predicted"/>
<evidence type="ECO:0000256" key="5">
    <source>
        <dbReference type="SAM" id="MobiDB-lite"/>
    </source>
</evidence>
<dbReference type="EMBL" id="MDYO01000006">
    <property type="protein sequence ID" value="OQD99460.1"/>
    <property type="molecule type" value="Genomic_DNA"/>
</dbReference>
<dbReference type="SUPFAM" id="SSF57701">
    <property type="entry name" value="Zn2/Cys6 DNA-binding domain"/>
    <property type="match status" value="1"/>
</dbReference>
<dbReference type="InterPro" id="IPR001138">
    <property type="entry name" value="Zn2Cys6_DnaBD"/>
</dbReference>
<evidence type="ECO:0000256" key="1">
    <source>
        <dbReference type="ARBA" id="ARBA00023015"/>
    </source>
</evidence>
<dbReference type="InterPro" id="IPR036864">
    <property type="entry name" value="Zn2-C6_fun-type_DNA-bd_sf"/>
</dbReference>
<evidence type="ECO:0000256" key="3">
    <source>
        <dbReference type="ARBA" id="ARBA00023163"/>
    </source>
</evidence>
<dbReference type="InterPro" id="IPR021858">
    <property type="entry name" value="Fun_TF"/>
</dbReference>
<dbReference type="OrthoDB" id="2991872at2759"/>
<dbReference type="Pfam" id="PF11951">
    <property type="entry name" value="Fungal_trans_2"/>
    <property type="match status" value="1"/>
</dbReference>
<reference evidence="8" key="1">
    <citation type="journal article" date="2017" name="Nat. Microbiol.">
        <title>Global analysis of biosynthetic gene clusters reveals vast potential of secondary metabolite production in Penicillium species.</title>
        <authorList>
            <person name="Nielsen J.C."/>
            <person name="Grijseels S."/>
            <person name="Prigent S."/>
            <person name="Ji B."/>
            <person name="Dainat J."/>
            <person name="Nielsen K.F."/>
            <person name="Frisvad J.C."/>
            <person name="Workman M."/>
            <person name="Nielsen J."/>
        </authorList>
    </citation>
    <scope>NUCLEOTIDE SEQUENCE [LARGE SCALE GENOMIC DNA]</scope>
    <source>
        <strain evidence="8">IBT 29525</strain>
    </source>
</reference>
<feature type="region of interest" description="Disordered" evidence="5">
    <location>
        <begin position="53"/>
        <end position="94"/>
    </location>
</feature>
<dbReference type="InterPro" id="IPR053175">
    <property type="entry name" value="DHMBA_Reg_Transcription_Factor"/>
</dbReference>
<organism evidence="7 8">
    <name type="scientific">Penicillium solitum</name>
    <dbReference type="NCBI Taxonomy" id="60172"/>
    <lineage>
        <taxon>Eukaryota</taxon>
        <taxon>Fungi</taxon>
        <taxon>Dikarya</taxon>
        <taxon>Ascomycota</taxon>
        <taxon>Pezizomycotina</taxon>
        <taxon>Eurotiomycetes</taxon>
        <taxon>Eurotiomycetidae</taxon>
        <taxon>Eurotiales</taxon>
        <taxon>Aspergillaceae</taxon>
        <taxon>Penicillium</taxon>
    </lineage>
</organism>
<evidence type="ECO:0000313" key="7">
    <source>
        <dbReference type="EMBL" id="OQD99460.1"/>
    </source>
</evidence>
<keyword evidence="1" id="KW-0805">Transcription regulation</keyword>
<dbReference type="GO" id="GO:0003677">
    <property type="term" value="F:DNA binding"/>
    <property type="evidence" value="ECO:0007669"/>
    <property type="project" value="UniProtKB-KW"/>
</dbReference>
<dbReference type="PROSITE" id="PS00463">
    <property type="entry name" value="ZN2_CY6_FUNGAL_1"/>
    <property type="match status" value="1"/>
</dbReference>
<evidence type="ECO:0000313" key="8">
    <source>
        <dbReference type="Proteomes" id="UP000191612"/>
    </source>
</evidence>
<evidence type="ECO:0000256" key="2">
    <source>
        <dbReference type="ARBA" id="ARBA00023125"/>
    </source>
</evidence>
<keyword evidence="8" id="KW-1185">Reference proteome</keyword>
<keyword evidence="4" id="KW-0539">Nucleus</keyword>
<accession>A0A1V6RD49</accession>
<dbReference type="GO" id="GO:0000981">
    <property type="term" value="F:DNA-binding transcription factor activity, RNA polymerase II-specific"/>
    <property type="evidence" value="ECO:0007669"/>
    <property type="project" value="InterPro"/>
</dbReference>
<dbReference type="PROSITE" id="PS50048">
    <property type="entry name" value="ZN2_CY6_FUNGAL_2"/>
    <property type="match status" value="1"/>
</dbReference>
<dbReference type="AlphaFoldDB" id="A0A1V6RD49"/>
<feature type="compositionally biased region" description="Low complexity" evidence="5">
    <location>
        <begin position="62"/>
        <end position="75"/>
    </location>
</feature>
<dbReference type="Proteomes" id="UP000191612">
    <property type="component" value="Unassembled WGS sequence"/>
</dbReference>
<dbReference type="Gene3D" id="4.10.240.10">
    <property type="entry name" value="Zn(2)-C6 fungal-type DNA-binding domain"/>
    <property type="match status" value="1"/>
</dbReference>
<dbReference type="STRING" id="60172.A0A1V6RD49"/>
<feature type="domain" description="Zn(2)-C6 fungal-type" evidence="6">
    <location>
        <begin position="10"/>
        <end position="38"/>
    </location>
</feature>
<name>A0A1V6RD49_9EURO</name>
<gene>
    <name evidence="7" type="ORF">PENSOL_c006G02605</name>
</gene>
<evidence type="ECO:0000259" key="6">
    <source>
        <dbReference type="PROSITE" id="PS50048"/>
    </source>
</evidence>
<keyword evidence="3" id="KW-0804">Transcription</keyword>
<dbReference type="Pfam" id="PF00172">
    <property type="entry name" value="Zn_clus"/>
    <property type="match status" value="1"/>
</dbReference>
<dbReference type="PANTHER" id="PTHR38791">
    <property type="entry name" value="ZN(II)2CYS6 TRANSCRIPTION FACTOR (EUROFUNG)-RELATED-RELATED"/>
    <property type="match status" value="1"/>
</dbReference>
<keyword evidence="2" id="KW-0238">DNA-binding</keyword>